<evidence type="ECO:0000256" key="2">
    <source>
        <dbReference type="ARBA" id="ARBA00004496"/>
    </source>
</evidence>
<feature type="compositionally biased region" description="Low complexity" evidence="6">
    <location>
        <begin position="39"/>
        <end position="55"/>
    </location>
</feature>
<evidence type="ECO:0000256" key="4">
    <source>
        <dbReference type="ARBA" id="ARBA00022490"/>
    </source>
</evidence>
<reference evidence="7" key="1">
    <citation type="journal article" date="2020" name="bioRxiv">
        <title>Whole genome comparisons of ergot fungi reveals the divergence and evolution of species within the genus Claviceps are the result of varying mechanisms driving genome evolution and host range expansion.</title>
        <authorList>
            <person name="Wyka S.A."/>
            <person name="Mondo S.J."/>
            <person name="Liu M."/>
            <person name="Dettman J."/>
            <person name="Nalam V."/>
            <person name="Broders K.D."/>
        </authorList>
    </citation>
    <scope>NUCLEOTIDE SEQUENCE</scope>
    <source>
        <strain evidence="7">CCC 489</strain>
    </source>
</reference>
<organism evidence="7 8">
    <name type="scientific">Claviceps africana</name>
    <dbReference type="NCBI Taxonomy" id="83212"/>
    <lineage>
        <taxon>Eukaryota</taxon>
        <taxon>Fungi</taxon>
        <taxon>Dikarya</taxon>
        <taxon>Ascomycota</taxon>
        <taxon>Pezizomycotina</taxon>
        <taxon>Sordariomycetes</taxon>
        <taxon>Hypocreomycetidae</taxon>
        <taxon>Hypocreales</taxon>
        <taxon>Clavicipitaceae</taxon>
        <taxon>Claviceps</taxon>
    </lineage>
</organism>
<dbReference type="GO" id="GO:0008104">
    <property type="term" value="P:intracellular protein localization"/>
    <property type="evidence" value="ECO:0007669"/>
    <property type="project" value="TreeGrafter"/>
</dbReference>
<comment type="similarity">
    <text evidence="3">Belongs to the DIF1/spd1 family.</text>
</comment>
<dbReference type="PANTHER" id="PTHR28081:SF1">
    <property type="entry name" value="DAMAGE-REGULATED IMPORT FACILITATOR 1"/>
    <property type="match status" value="1"/>
</dbReference>
<dbReference type="Pfam" id="PF08591">
    <property type="entry name" value="RNR_inhib"/>
    <property type="match status" value="1"/>
</dbReference>
<proteinExistence type="inferred from homology"/>
<evidence type="ECO:0000256" key="1">
    <source>
        <dbReference type="ARBA" id="ARBA00004123"/>
    </source>
</evidence>
<feature type="region of interest" description="Disordered" evidence="6">
    <location>
        <begin position="1"/>
        <end position="55"/>
    </location>
</feature>
<evidence type="ECO:0000256" key="6">
    <source>
        <dbReference type="SAM" id="MobiDB-lite"/>
    </source>
</evidence>
<name>A0A8K0J3P2_9HYPO</name>
<sequence length="259" mass="28261">MSNPRIKRPFAGSSADPAQRQITSFFPPSSPSRTVQSTEPAPEAQAQPARQPLLPSSVQANLLSVGMRIRKSVPEGYKTCAPSAFALWTDHSTPAASAPSLARRGAPSNELVPFCGINKIGGLGIQPNPARDDDSDYASDDQLHLPYEDSVPELTLSQESVESTAPDPPSRKRLYTENELHEAPTMLARPRRGWDEEVSPRSFAPSEWRSSRVMAVPKPRVRKSVWLNGPGREGGDGDEDFEEAEFLVFGEGAHEMDIS</sequence>
<evidence type="ECO:0000313" key="7">
    <source>
        <dbReference type="EMBL" id="KAG5922378.1"/>
    </source>
</evidence>
<evidence type="ECO:0000313" key="8">
    <source>
        <dbReference type="Proteomes" id="UP000811619"/>
    </source>
</evidence>
<dbReference type="EMBL" id="SRPY01000520">
    <property type="protein sequence ID" value="KAG5922378.1"/>
    <property type="molecule type" value="Genomic_DNA"/>
</dbReference>
<comment type="caution">
    <text evidence="7">The sequence shown here is derived from an EMBL/GenBank/DDBJ whole genome shotgun (WGS) entry which is preliminary data.</text>
</comment>
<gene>
    <name evidence="7" type="ORF">E4U42_005492</name>
</gene>
<evidence type="ECO:0000256" key="3">
    <source>
        <dbReference type="ARBA" id="ARBA00005459"/>
    </source>
</evidence>
<evidence type="ECO:0000256" key="5">
    <source>
        <dbReference type="ARBA" id="ARBA00023242"/>
    </source>
</evidence>
<dbReference type="AlphaFoldDB" id="A0A8K0J3P2"/>
<dbReference type="GO" id="GO:0005737">
    <property type="term" value="C:cytoplasm"/>
    <property type="evidence" value="ECO:0007669"/>
    <property type="project" value="UniProtKB-SubCell"/>
</dbReference>
<keyword evidence="5" id="KW-0539">Nucleus</keyword>
<dbReference type="GO" id="GO:0005634">
    <property type="term" value="C:nucleus"/>
    <property type="evidence" value="ECO:0007669"/>
    <property type="project" value="UniProtKB-SubCell"/>
</dbReference>
<dbReference type="OrthoDB" id="4072855at2759"/>
<feature type="region of interest" description="Disordered" evidence="6">
    <location>
        <begin position="152"/>
        <end position="209"/>
    </location>
</feature>
<keyword evidence="4" id="KW-0963">Cytoplasm</keyword>
<comment type="subcellular location">
    <subcellularLocation>
        <location evidence="2">Cytoplasm</location>
    </subcellularLocation>
    <subcellularLocation>
        <location evidence="1">Nucleus</location>
    </subcellularLocation>
</comment>
<keyword evidence="8" id="KW-1185">Reference proteome</keyword>
<protein>
    <submittedName>
        <fullName evidence="7">Uncharacterized protein</fullName>
    </submittedName>
</protein>
<dbReference type="GO" id="GO:1990846">
    <property type="term" value="F:ribonucleoside-diphosphate reductase inhibitor activity"/>
    <property type="evidence" value="ECO:0007669"/>
    <property type="project" value="TreeGrafter"/>
</dbReference>
<dbReference type="Proteomes" id="UP000811619">
    <property type="component" value="Unassembled WGS sequence"/>
</dbReference>
<accession>A0A8K0J3P2</accession>
<dbReference type="PANTHER" id="PTHR28081">
    <property type="entry name" value="DAMAGE-REGULATED IMPORT FACILITATOR 1-RELATED"/>
    <property type="match status" value="1"/>
</dbReference>
<dbReference type="InterPro" id="IPR013900">
    <property type="entry name" value="RNR_inhibitor"/>
</dbReference>